<reference evidence="10" key="1">
    <citation type="submission" date="2015-08" db="EMBL/GenBank/DDBJ databases">
        <authorList>
            <person name="Babu N.S."/>
            <person name="Beckwith C.J."/>
            <person name="Beseler K.G."/>
            <person name="Brison A."/>
            <person name="Carone J.V."/>
            <person name="Caskin T.P."/>
            <person name="Diamond M."/>
            <person name="Durham M.E."/>
            <person name="Foxe J.M."/>
            <person name="Go M."/>
            <person name="Henderson B.A."/>
            <person name="Jones I.B."/>
            <person name="McGettigan J.A."/>
            <person name="Micheletti S.J."/>
            <person name="Nasrallah M.E."/>
            <person name="Ortiz D."/>
            <person name="Piller C.R."/>
            <person name="Privatt S.R."/>
            <person name="Schneider S.L."/>
            <person name="Sharp S."/>
            <person name="Smith T.C."/>
            <person name="Stanton J.D."/>
            <person name="Ullery H.E."/>
            <person name="Wilson R.J."/>
            <person name="Serrano M.G."/>
            <person name="Buck G."/>
            <person name="Lee V."/>
            <person name="Wang Y."/>
            <person name="Carvalho R."/>
            <person name="Voegtly L."/>
            <person name="Shi R."/>
            <person name="Duckworth R."/>
            <person name="Johnson A."/>
            <person name="Loviza R."/>
            <person name="Walstead R."/>
            <person name="Shah Z."/>
            <person name="Kiflezghi M."/>
            <person name="Wade K."/>
            <person name="Ball S.L."/>
            <person name="Bradley K.W."/>
            <person name="Asai D.J."/>
            <person name="Bowman C.A."/>
            <person name="Russell D.A."/>
            <person name="Pope W.H."/>
            <person name="Jacobs-Sera D."/>
            <person name="Hendrix R.W."/>
            <person name="Hatfull G.F."/>
        </authorList>
    </citation>
    <scope>NUCLEOTIDE SEQUENCE</scope>
</reference>
<evidence type="ECO:0000256" key="7">
    <source>
        <dbReference type="ARBA" id="ARBA00023136"/>
    </source>
</evidence>
<evidence type="ECO:0000256" key="5">
    <source>
        <dbReference type="ARBA" id="ARBA00022737"/>
    </source>
</evidence>
<sequence length="283" mass="30126">MEGVRVWARQHPSTMGFALSGASVATGVVLTNWVDVIKVRQQTSGYNNRNFLATGFNVVRHEGVLSLYRGCTAAVARGVLYGGLRIGLYSPVKTALGADEPGTGVHRKIAAGMLSGAVAAAACNPTDLVKTRMQTAGARQGVAQVVRCVVAAEGWAGLWRGTTPSMARAALLTAGQCATYDEVKLLFTRDLGWEDTLGTHFAVSGVTGLVTTTLISPVDMVKTSMFVGERMRPWACAKGVVERHGLRGLFRGWTANWARQGPMTTVIFVTLEGLRHGFGMDGI</sequence>
<evidence type="ECO:0000256" key="4">
    <source>
        <dbReference type="ARBA" id="ARBA00022692"/>
    </source>
</evidence>
<evidence type="ECO:0000256" key="2">
    <source>
        <dbReference type="ARBA" id="ARBA00006375"/>
    </source>
</evidence>
<dbReference type="PANTHER" id="PTHR45618">
    <property type="entry name" value="MITOCHONDRIAL DICARBOXYLATE CARRIER-RELATED"/>
    <property type="match status" value="1"/>
</dbReference>
<keyword evidence="4 8" id="KW-0812">Transmembrane</keyword>
<dbReference type="InterPro" id="IPR018108">
    <property type="entry name" value="MCP_transmembrane"/>
</dbReference>
<evidence type="ECO:0000256" key="9">
    <source>
        <dbReference type="RuleBase" id="RU000488"/>
    </source>
</evidence>
<dbReference type="SUPFAM" id="SSF103506">
    <property type="entry name" value="Mitochondrial carrier"/>
    <property type="match status" value="1"/>
</dbReference>
<keyword evidence="3 9" id="KW-0813">Transport</keyword>
<feature type="repeat" description="Solcar" evidence="8">
    <location>
        <begin position="13"/>
        <end position="95"/>
    </location>
</feature>
<dbReference type="PROSITE" id="PS50920">
    <property type="entry name" value="SOLCAR"/>
    <property type="match status" value="3"/>
</dbReference>
<accession>A0A1D2ADK4</accession>
<evidence type="ECO:0000256" key="6">
    <source>
        <dbReference type="ARBA" id="ARBA00022989"/>
    </source>
</evidence>
<evidence type="ECO:0000256" key="8">
    <source>
        <dbReference type="PROSITE-ProRule" id="PRU00282"/>
    </source>
</evidence>
<dbReference type="InterPro" id="IPR023395">
    <property type="entry name" value="MCP_dom_sf"/>
</dbReference>
<feature type="repeat" description="Solcar" evidence="8">
    <location>
        <begin position="195"/>
        <end position="277"/>
    </location>
</feature>
<dbReference type="AlphaFoldDB" id="A0A1D2ADK4"/>
<dbReference type="Pfam" id="PF00153">
    <property type="entry name" value="Mito_carr"/>
    <property type="match status" value="3"/>
</dbReference>
<evidence type="ECO:0008006" key="11">
    <source>
        <dbReference type="Google" id="ProtNLM"/>
    </source>
</evidence>
<gene>
    <name evidence="10" type="ORF">g.6153</name>
</gene>
<evidence type="ECO:0000256" key="1">
    <source>
        <dbReference type="ARBA" id="ARBA00004141"/>
    </source>
</evidence>
<comment type="similarity">
    <text evidence="2 9">Belongs to the mitochondrial carrier (TC 2.A.29) family.</text>
</comment>
<dbReference type="GO" id="GO:0016020">
    <property type="term" value="C:membrane"/>
    <property type="evidence" value="ECO:0007669"/>
    <property type="project" value="UniProtKB-SubCell"/>
</dbReference>
<keyword evidence="5" id="KW-0677">Repeat</keyword>
<keyword evidence="6" id="KW-1133">Transmembrane helix</keyword>
<comment type="subcellular location">
    <subcellularLocation>
        <location evidence="1">Membrane</location>
        <topology evidence="1">Multi-pass membrane protein</topology>
    </subcellularLocation>
</comment>
<evidence type="ECO:0000313" key="10">
    <source>
        <dbReference type="EMBL" id="JAT77296.1"/>
    </source>
</evidence>
<keyword evidence="7 8" id="KW-0472">Membrane</keyword>
<feature type="repeat" description="Solcar" evidence="8">
    <location>
        <begin position="103"/>
        <end position="186"/>
    </location>
</feature>
<dbReference type="EMBL" id="GDKF01001326">
    <property type="protein sequence ID" value="JAT77296.1"/>
    <property type="molecule type" value="Transcribed_RNA"/>
</dbReference>
<proteinExistence type="inferred from homology"/>
<dbReference type="InterPro" id="IPR050391">
    <property type="entry name" value="Mito_Metabolite_Transporter"/>
</dbReference>
<name>A0A1D2ADK4_AUXPR</name>
<organism evidence="10">
    <name type="scientific">Auxenochlorella protothecoides</name>
    <name type="common">Green microalga</name>
    <name type="synonym">Chlorella protothecoides</name>
    <dbReference type="NCBI Taxonomy" id="3075"/>
    <lineage>
        <taxon>Eukaryota</taxon>
        <taxon>Viridiplantae</taxon>
        <taxon>Chlorophyta</taxon>
        <taxon>core chlorophytes</taxon>
        <taxon>Trebouxiophyceae</taxon>
        <taxon>Chlorellales</taxon>
        <taxon>Chlorellaceae</taxon>
        <taxon>Auxenochlorella</taxon>
    </lineage>
</organism>
<evidence type="ECO:0000256" key="3">
    <source>
        <dbReference type="ARBA" id="ARBA00022448"/>
    </source>
</evidence>
<protein>
    <recommendedName>
        <fullName evidence="11">Mitochondrial substrate carrier family protein ucpB</fullName>
    </recommendedName>
</protein>
<dbReference type="Gene3D" id="1.50.40.10">
    <property type="entry name" value="Mitochondrial carrier domain"/>
    <property type="match status" value="1"/>
</dbReference>